<dbReference type="EMBL" id="JAPZBO010000010">
    <property type="protein sequence ID" value="KAJ5299710.1"/>
    <property type="molecule type" value="Genomic_DNA"/>
</dbReference>
<dbReference type="Gene3D" id="3.10.450.50">
    <property type="match status" value="1"/>
</dbReference>
<evidence type="ECO:0000313" key="4">
    <source>
        <dbReference type="Proteomes" id="UP001147746"/>
    </source>
</evidence>
<sequence length="183" mass="20224">MKLEHIYVAFYYLLSLPIAIAGPSCCRDDISSAAYHDHILNNYIAIWAGDSSLIGSTFHSDVVLEIDRFPSASGKGSSIIHVSNRTQMTAFVERSRSGWKEYYFEPISSVAANFSIAVRWRMHGVMGSNFTSFSTPLKAGDHVTYNGTDFLVQDHCTGLIREAYIASDNISFLHAMGLTAITV</sequence>
<accession>A0A9W9GGT8</accession>
<feature type="chain" id="PRO_5041194744" description="SnoaL-like domain-containing protein" evidence="1">
    <location>
        <begin position="22"/>
        <end position="183"/>
    </location>
</feature>
<name>A0A9W9GGT8_9EURO</name>
<comment type="caution">
    <text evidence="3">The sequence shown here is derived from an EMBL/GenBank/DDBJ whole genome shotgun (WGS) entry which is preliminary data.</text>
</comment>
<reference evidence="3" key="2">
    <citation type="journal article" date="2023" name="IMA Fungus">
        <title>Comparative genomic study of the Penicillium genus elucidates a diverse pangenome and 15 lateral gene transfer events.</title>
        <authorList>
            <person name="Petersen C."/>
            <person name="Sorensen T."/>
            <person name="Nielsen M.R."/>
            <person name="Sondergaard T.E."/>
            <person name="Sorensen J.L."/>
            <person name="Fitzpatrick D.A."/>
            <person name="Frisvad J.C."/>
            <person name="Nielsen K.L."/>
        </authorList>
    </citation>
    <scope>NUCLEOTIDE SEQUENCE</scope>
    <source>
        <strain evidence="3">IBT 21472</strain>
    </source>
</reference>
<protein>
    <recommendedName>
        <fullName evidence="2">SnoaL-like domain-containing protein</fullName>
    </recommendedName>
</protein>
<organism evidence="3 4">
    <name type="scientific">Penicillium atrosanguineum</name>
    <dbReference type="NCBI Taxonomy" id="1132637"/>
    <lineage>
        <taxon>Eukaryota</taxon>
        <taxon>Fungi</taxon>
        <taxon>Dikarya</taxon>
        <taxon>Ascomycota</taxon>
        <taxon>Pezizomycotina</taxon>
        <taxon>Eurotiomycetes</taxon>
        <taxon>Eurotiomycetidae</taxon>
        <taxon>Eurotiales</taxon>
        <taxon>Aspergillaceae</taxon>
        <taxon>Penicillium</taxon>
    </lineage>
</organism>
<dbReference type="AlphaFoldDB" id="A0A9W9GGT8"/>
<keyword evidence="1" id="KW-0732">Signal</keyword>
<dbReference type="Proteomes" id="UP001147746">
    <property type="component" value="Unassembled WGS sequence"/>
</dbReference>
<evidence type="ECO:0000259" key="2">
    <source>
        <dbReference type="Pfam" id="PF12680"/>
    </source>
</evidence>
<evidence type="ECO:0000313" key="3">
    <source>
        <dbReference type="EMBL" id="KAJ5299710.1"/>
    </source>
</evidence>
<reference evidence="3" key="1">
    <citation type="submission" date="2022-12" db="EMBL/GenBank/DDBJ databases">
        <authorList>
            <person name="Petersen C."/>
        </authorList>
    </citation>
    <scope>NUCLEOTIDE SEQUENCE</scope>
    <source>
        <strain evidence="3">IBT 21472</strain>
    </source>
</reference>
<feature type="signal peptide" evidence="1">
    <location>
        <begin position="1"/>
        <end position="21"/>
    </location>
</feature>
<feature type="domain" description="SnoaL-like" evidence="2">
    <location>
        <begin position="45"/>
        <end position="151"/>
    </location>
</feature>
<dbReference type="InterPro" id="IPR032710">
    <property type="entry name" value="NTF2-like_dom_sf"/>
</dbReference>
<dbReference type="InterPro" id="IPR037401">
    <property type="entry name" value="SnoaL-like"/>
</dbReference>
<proteinExistence type="predicted"/>
<dbReference type="Pfam" id="PF12680">
    <property type="entry name" value="SnoaL_2"/>
    <property type="match status" value="1"/>
</dbReference>
<gene>
    <name evidence="3" type="ORF">N7476_011267</name>
</gene>
<dbReference type="SUPFAM" id="SSF54427">
    <property type="entry name" value="NTF2-like"/>
    <property type="match status" value="1"/>
</dbReference>
<keyword evidence="4" id="KW-1185">Reference proteome</keyword>
<dbReference type="OrthoDB" id="3637354at2759"/>
<evidence type="ECO:0000256" key="1">
    <source>
        <dbReference type="SAM" id="SignalP"/>
    </source>
</evidence>